<feature type="region of interest" description="Disordered" evidence="1">
    <location>
        <begin position="181"/>
        <end position="224"/>
    </location>
</feature>
<evidence type="ECO:0000256" key="2">
    <source>
        <dbReference type="SAM" id="Phobius"/>
    </source>
</evidence>
<proteinExistence type="predicted"/>
<keyword evidence="2" id="KW-1133">Transmembrane helix</keyword>
<keyword evidence="3" id="KW-0732">Signal</keyword>
<evidence type="ECO:0008006" key="6">
    <source>
        <dbReference type="Google" id="ProtNLM"/>
    </source>
</evidence>
<dbReference type="AlphaFoldDB" id="A0A1V0U337"/>
<accession>A0A1V0U337</accession>
<feature type="signal peptide" evidence="3">
    <location>
        <begin position="1"/>
        <end position="30"/>
    </location>
</feature>
<reference evidence="4 5" key="1">
    <citation type="submission" date="2017-04" db="EMBL/GenBank/DDBJ databases">
        <title>Complete Genome Sequence of Streptomyces gilvosporeus F607, a Capable Producer of Natamycin.</title>
        <authorList>
            <person name="Zong G."/>
            <person name="Zhong C."/>
            <person name="Fu J."/>
            <person name="Qin R."/>
            <person name="Cao G."/>
        </authorList>
    </citation>
    <scope>NUCLEOTIDE SEQUENCE [LARGE SCALE GENOMIC DNA]</scope>
    <source>
        <strain evidence="4 5">F607</strain>
    </source>
</reference>
<feature type="region of interest" description="Disordered" evidence="1">
    <location>
        <begin position="428"/>
        <end position="465"/>
    </location>
</feature>
<evidence type="ECO:0000256" key="1">
    <source>
        <dbReference type="SAM" id="MobiDB-lite"/>
    </source>
</evidence>
<keyword evidence="2" id="KW-0812">Transmembrane</keyword>
<dbReference type="Proteomes" id="UP000192726">
    <property type="component" value="Chromosome"/>
</dbReference>
<feature type="compositionally biased region" description="Low complexity" evidence="1">
    <location>
        <begin position="428"/>
        <end position="437"/>
    </location>
</feature>
<dbReference type="RefSeq" id="WP_083109781.1">
    <property type="nucleotide sequence ID" value="NZ_CP020569.1"/>
</dbReference>
<dbReference type="EMBL" id="CP020569">
    <property type="protein sequence ID" value="ARF59603.1"/>
    <property type="molecule type" value="Genomic_DNA"/>
</dbReference>
<name>A0A1V0U337_9ACTN</name>
<dbReference type="OrthoDB" id="4333421at2"/>
<organism evidence="4 5">
    <name type="scientific">Streptomyces gilvosporeus</name>
    <dbReference type="NCBI Taxonomy" id="553510"/>
    <lineage>
        <taxon>Bacteria</taxon>
        <taxon>Bacillati</taxon>
        <taxon>Actinomycetota</taxon>
        <taxon>Actinomycetes</taxon>
        <taxon>Kitasatosporales</taxon>
        <taxon>Streptomycetaceae</taxon>
        <taxon>Streptomyces</taxon>
    </lineage>
</organism>
<feature type="transmembrane region" description="Helical" evidence="2">
    <location>
        <begin position="395"/>
        <end position="417"/>
    </location>
</feature>
<dbReference type="KEGG" id="sgv:B1H19_21330"/>
<dbReference type="STRING" id="553510.B1H19_21330"/>
<evidence type="ECO:0000313" key="4">
    <source>
        <dbReference type="EMBL" id="ARF59603.1"/>
    </source>
</evidence>
<evidence type="ECO:0000256" key="3">
    <source>
        <dbReference type="SAM" id="SignalP"/>
    </source>
</evidence>
<feature type="chain" id="PRO_5013364589" description="Peptidase" evidence="3">
    <location>
        <begin position="31"/>
        <end position="465"/>
    </location>
</feature>
<evidence type="ECO:0000313" key="5">
    <source>
        <dbReference type="Proteomes" id="UP000192726"/>
    </source>
</evidence>
<feature type="region of interest" description="Disordered" evidence="1">
    <location>
        <begin position="360"/>
        <end position="388"/>
    </location>
</feature>
<sequence>MRRGTHTGIAATAALAMVALLPGTVGVASADDVPAYEMAPGATPITGKPGTDEAPRLEPGLHTDHIERNEKKFYEVKLDAKSSTYFSVVAAPRPGTKVEQYKDRLTVKVQDASGNTCSAERSQSFHAGGTAYPIGDYASRDIGGAGTQCKAAGLYYVVVTREGSPTSGPAAWPIELGYAQEPPVKGTVPTAPGTDGSRTTTPAPRDDTDKRPVRGGTGFNDAGRVDTGVWRDRIMPGETRFYRVPVTWGQRLNLTADLPNAAKPGTTRFVADALGLNVFNPARGVVISDNFVMYEGQGAQAKEFTAPVDYGNRFGITESAKAMRFPGWYYLEVTLNAEARSYFPKGADLTLRVDVKGAAKAGPTYAGPAPRFTDTDPDGGMAPDSQEAESGTLRVVAYGGIGTGVALLTGLGAWTLVARRKAAGAAAVPGASGAAGRLPYEAQQPTQPRPPQQGGGGQQFGPPQG</sequence>
<gene>
    <name evidence="4" type="ORF">B1H19_21330</name>
</gene>
<keyword evidence="2" id="KW-0472">Membrane</keyword>
<keyword evidence="5" id="KW-1185">Reference proteome</keyword>
<protein>
    <recommendedName>
        <fullName evidence="6">Peptidase</fullName>
    </recommendedName>
</protein>